<sequence>MNIINIIEKKRDKKLLNKNEIDFFIRGILDESIADYQTSSLLMAIFLNGLNDEETYYLTKAIIDNGEYVDFKGIDSAILDKHSTGGVGDKVSLILGPILASMGYKFLKMSGRSLGFTGGTLDKLESIPGFKVNQSDEWIKKTANDLGFFIISQSENIAKADKILYALRDVCASVDSIPLIASSILSKKFSFRNDSLVIDVKCGSGAFMENIDKARELCKTMLAISKAFQRKTTCIISSMNKPLGKRVGNNLEIIEVIDFLKGNYKDYDDLYDEINHIVYELILNIENVEYSFVKEKIKNVLDKGYAFEMFLKFVHNQGGDISYIEDINKFDKAKFETEILADACGYLSSYKLKDIAKTLNELGAGRLKKEDIIDYTVGLINEKNIGDKISKGDLLFTIRSNKELNSSQIKLLKDSIVYTDKSVKDKHILEVIK</sequence>
<keyword evidence="7 12" id="KW-0328">Glycosyltransferase</keyword>
<dbReference type="InterPro" id="IPR018090">
    <property type="entry name" value="Pyrmidine_PPas_bac/euk"/>
</dbReference>
<keyword evidence="13" id="KW-1185">Reference proteome</keyword>
<dbReference type="Pfam" id="PF00591">
    <property type="entry name" value="Glycos_transf_3"/>
    <property type="match status" value="1"/>
</dbReference>
<dbReference type="GO" id="GO:0006213">
    <property type="term" value="P:pyrimidine nucleoside metabolic process"/>
    <property type="evidence" value="ECO:0007669"/>
    <property type="project" value="InterPro"/>
</dbReference>
<organism evidence="12 13">
    <name type="scientific">Fenollaria massiliensis</name>
    <dbReference type="NCBI Taxonomy" id="938288"/>
    <lineage>
        <taxon>Bacteria</taxon>
        <taxon>Bacillati</taxon>
        <taxon>Bacillota</taxon>
        <taxon>Clostridia</taxon>
        <taxon>Eubacteriales</taxon>
        <taxon>Fenollaria</taxon>
    </lineage>
</organism>
<evidence type="ECO:0000256" key="8">
    <source>
        <dbReference type="ARBA" id="ARBA00022679"/>
    </source>
</evidence>
<dbReference type="RefSeq" id="WP_249242083.1">
    <property type="nucleotide sequence ID" value="NZ_CP096649.1"/>
</dbReference>
<evidence type="ECO:0000256" key="2">
    <source>
        <dbReference type="ARBA" id="ARBA00003877"/>
    </source>
</evidence>
<dbReference type="InterPro" id="IPR013102">
    <property type="entry name" value="PYNP_C"/>
</dbReference>
<dbReference type="SMART" id="SM00941">
    <property type="entry name" value="PYNP_C"/>
    <property type="match status" value="1"/>
</dbReference>
<dbReference type="PANTHER" id="PTHR10515">
    <property type="entry name" value="THYMIDINE PHOSPHORYLASE"/>
    <property type="match status" value="1"/>
</dbReference>
<protein>
    <recommendedName>
        <fullName evidence="6">Pyrimidine-nucleoside phosphorylase</fullName>
        <ecNumber evidence="5">2.4.2.2</ecNumber>
    </recommendedName>
</protein>
<evidence type="ECO:0000256" key="7">
    <source>
        <dbReference type="ARBA" id="ARBA00022676"/>
    </source>
</evidence>
<dbReference type="NCBIfam" id="TIGR02644">
    <property type="entry name" value="Y_phosphoryl"/>
    <property type="match status" value="1"/>
</dbReference>
<keyword evidence="8 12" id="KW-0808">Transferase</keyword>
<evidence type="ECO:0000256" key="9">
    <source>
        <dbReference type="ARBA" id="ARBA00048453"/>
    </source>
</evidence>
<comment type="subunit">
    <text evidence="4">Homodimer.</text>
</comment>
<comment type="similarity">
    <text evidence="3">Belongs to the thymidine/pyrimidine-nucleoside phosphorylase family.</text>
</comment>
<dbReference type="InterPro" id="IPR000053">
    <property type="entry name" value="Thymidine/pyrmidine_PPase"/>
</dbReference>
<evidence type="ECO:0000313" key="13">
    <source>
        <dbReference type="Proteomes" id="UP000831151"/>
    </source>
</evidence>
<evidence type="ECO:0000256" key="6">
    <source>
        <dbReference type="ARBA" id="ARBA00014680"/>
    </source>
</evidence>
<proteinExistence type="inferred from homology"/>
<dbReference type="InterPro" id="IPR035902">
    <property type="entry name" value="Nuc_phospho_transferase"/>
</dbReference>
<dbReference type="Pfam" id="PF07831">
    <property type="entry name" value="PYNP_C"/>
    <property type="match status" value="1"/>
</dbReference>
<dbReference type="NCBIfam" id="NF004490">
    <property type="entry name" value="PRK05820.1"/>
    <property type="match status" value="1"/>
</dbReference>
<evidence type="ECO:0000256" key="5">
    <source>
        <dbReference type="ARBA" id="ARBA00011889"/>
    </source>
</evidence>
<comment type="catalytic activity">
    <reaction evidence="9">
        <text>uridine + phosphate = alpha-D-ribose 1-phosphate + uracil</text>
        <dbReference type="Rhea" id="RHEA:24388"/>
        <dbReference type="ChEBI" id="CHEBI:16704"/>
        <dbReference type="ChEBI" id="CHEBI:17568"/>
        <dbReference type="ChEBI" id="CHEBI:43474"/>
        <dbReference type="ChEBI" id="CHEBI:57720"/>
        <dbReference type="EC" id="2.4.2.2"/>
    </reaction>
</comment>
<dbReference type="SUPFAM" id="SSF47648">
    <property type="entry name" value="Nucleoside phosphorylase/phosphoribosyltransferase N-terminal domain"/>
    <property type="match status" value="1"/>
</dbReference>
<dbReference type="KEGG" id="fms:M1R53_04175"/>
<evidence type="ECO:0000313" key="12">
    <source>
        <dbReference type="EMBL" id="UQK58442.1"/>
    </source>
</evidence>
<dbReference type="InterPro" id="IPR017459">
    <property type="entry name" value="Glycosyl_Trfase_fam3_N_dom"/>
</dbReference>
<dbReference type="GO" id="GO:0006206">
    <property type="term" value="P:pyrimidine nucleobase metabolic process"/>
    <property type="evidence" value="ECO:0007669"/>
    <property type="project" value="InterPro"/>
</dbReference>
<name>A0A9E7DIH3_9FIRM</name>
<dbReference type="Gene3D" id="3.40.1030.10">
    <property type="entry name" value="Nucleoside phosphorylase/phosphoribosyltransferase catalytic domain"/>
    <property type="match status" value="1"/>
</dbReference>
<dbReference type="GO" id="GO:0004645">
    <property type="term" value="F:1,4-alpha-oligoglucan phosphorylase activity"/>
    <property type="evidence" value="ECO:0007669"/>
    <property type="project" value="InterPro"/>
</dbReference>
<comment type="catalytic activity">
    <reaction evidence="1">
        <text>2'-deoxyuridine + phosphate = 2-deoxy-alpha-D-ribose 1-phosphate + uracil</text>
        <dbReference type="Rhea" id="RHEA:22824"/>
        <dbReference type="ChEBI" id="CHEBI:16450"/>
        <dbReference type="ChEBI" id="CHEBI:17568"/>
        <dbReference type="ChEBI" id="CHEBI:43474"/>
        <dbReference type="ChEBI" id="CHEBI:57259"/>
        <dbReference type="EC" id="2.4.2.2"/>
    </reaction>
</comment>
<evidence type="ECO:0000259" key="11">
    <source>
        <dbReference type="SMART" id="SM00941"/>
    </source>
</evidence>
<accession>A0A9E7DIH3</accession>
<gene>
    <name evidence="12" type="ORF">M1R53_04175</name>
</gene>
<dbReference type="SUPFAM" id="SSF54680">
    <property type="entry name" value="Pyrimidine nucleoside phosphorylase C-terminal domain"/>
    <property type="match status" value="1"/>
</dbReference>
<dbReference type="EC" id="2.4.2.2" evidence="5"/>
<dbReference type="PANTHER" id="PTHR10515:SF0">
    <property type="entry name" value="THYMIDINE PHOSPHORYLASE"/>
    <property type="match status" value="1"/>
</dbReference>
<dbReference type="PIRSF" id="PIRSF000478">
    <property type="entry name" value="TP_PyNP"/>
    <property type="match status" value="1"/>
</dbReference>
<dbReference type="FunFam" id="3.40.1030.10:FF:000003">
    <property type="entry name" value="Pyrimidine-nucleoside phosphorylase"/>
    <property type="match status" value="1"/>
</dbReference>
<dbReference type="InterPro" id="IPR036320">
    <property type="entry name" value="Glycosyl_Trfase_fam3_N_dom_sf"/>
</dbReference>
<dbReference type="InterPro" id="IPR000312">
    <property type="entry name" value="Glycosyl_Trfase_fam3"/>
</dbReference>
<dbReference type="AlphaFoldDB" id="A0A9E7DIH3"/>
<comment type="catalytic activity">
    <reaction evidence="10">
        <text>thymidine + phosphate = 2-deoxy-alpha-D-ribose 1-phosphate + thymine</text>
        <dbReference type="Rhea" id="RHEA:16037"/>
        <dbReference type="ChEBI" id="CHEBI:17748"/>
        <dbReference type="ChEBI" id="CHEBI:17821"/>
        <dbReference type="ChEBI" id="CHEBI:43474"/>
        <dbReference type="ChEBI" id="CHEBI:57259"/>
        <dbReference type="EC" id="2.4.2.2"/>
    </reaction>
</comment>
<feature type="domain" description="Pyrimidine nucleoside phosphorylase C-terminal" evidence="11">
    <location>
        <begin position="346"/>
        <end position="419"/>
    </location>
</feature>
<evidence type="ECO:0000256" key="3">
    <source>
        <dbReference type="ARBA" id="ARBA00006915"/>
    </source>
</evidence>
<evidence type="ECO:0000256" key="10">
    <source>
        <dbReference type="ARBA" id="ARBA00048525"/>
    </source>
</evidence>
<dbReference type="Proteomes" id="UP000831151">
    <property type="component" value="Chromosome"/>
</dbReference>
<evidence type="ECO:0000256" key="4">
    <source>
        <dbReference type="ARBA" id="ARBA00011738"/>
    </source>
</evidence>
<comment type="function">
    <text evidence="2">Catalyzes phosphorolysis of the pyrimidine nucleosides uridine, thymidine and 2'-deoxyuridine with the formation of the corresponding pyrimidine base and ribose-1-phosphate.</text>
</comment>
<dbReference type="GO" id="GO:0005829">
    <property type="term" value="C:cytosol"/>
    <property type="evidence" value="ECO:0007669"/>
    <property type="project" value="TreeGrafter"/>
</dbReference>
<dbReference type="Gene3D" id="3.90.1170.30">
    <property type="entry name" value="Pyrimidine nucleoside phosphorylase-like, C-terminal domain"/>
    <property type="match status" value="1"/>
</dbReference>
<dbReference type="Gene3D" id="1.20.970.10">
    <property type="entry name" value="Transferase, Pyrimidine Nucleoside Phosphorylase, Chain C"/>
    <property type="match status" value="1"/>
</dbReference>
<evidence type="ECO:0000256" key="1">
    <source>
        <dbReference type="ARBA" id="ARBA00001066"/>
    </source>
</evidence>
<dbReference type="Pfam" id="PF02885">
    <property type="entry name" value="Glycos_trans_3N"/>
    <property type="match status" value="1"/>
</dbReference>
<reference evidence="12" key="1">
    <citation type="submission" date="2022-04" db="EMBL/GenBank/DDBJ databases">
        <title>Complete genome sequences of Ezakiella coagulans and Fenollaria massiliensis.</title>
        <authorList>
            <person name="France M.T."/>
            <person name="Clifford J."/>
            <person name="Narina S."/>
            <person name="Rutt L."/>
            <person name="Ravel J."/>
        </authorList>
    </citation>
    <scope>NUCLEOTIDE SEQUENCE</scope>
    <source>
        <strain evidence="12">C0061C2</strain>
    </source>
</reference>
<dbReference type="EMBL" id="CP096649">
    <property type="protein sequence ID" value="UQK58442.1"/>
    <property type="molecule type" value="Genomic_DNA"/>
</dbReference>
<dbReference type="GO" id="GO:0009032">
    <property type="term" value="F:thymidine phosphorylase activity"/>
    <property type="evidence" value="ECO:0007669"/>
    <property type="project" value="TreeGrafter"/>
</dbReference>
<dbReference type="SUPFAM" id="SSF52418">
    <property type="entry name" value="Nucleoside phosphorylase/phosphoribosyltransferase catalytic domain"/>
    <property type="match status" value="1"/>
</dbReference>
<dbReference type="InterPro" id="IPR036566">
    <property type="entry name" value="PYNP-like_C_sf"/>
</dbReference>